<reference evidence="1 3" key="1">
    <citation type="submission" date="2018-06" db="EMBL/GenBank/DDBJ databases">
        <authorList>
            <consortium name="Pathogen Informatics"/>
            <person name="Doyle S."/>
        </authorList>
    </citation>
    <scope>NUCLEOTIDE SEQUENCE [LARGE SCALE GENOMIC DNA]</scope>
    <source>
        <strain evidence="1 3">NCTC13160</strain>
    </source>
</reference>
<evidence type="ECO:0000313" key="2">
    <source>
        <dbReference type="EMBL" id="VVE69885.1"/>
    </source>
</evidence>
<dbReference type="Proteomes" id="UP000254573">
    <property type="component" value="Unassembled WGS sequence"/>
</dbReference>
<dbReference type="GeneID" id="57200486"/>
<dbReference type="KEGG" id="prb:X636_06405"/>
<evidence type="ECO:0000313" key="3">
    <source>
        <dbReference type="Proteomes" id="UP000254573"/>
    </source>
</evidence>
<gene>
    <name evidence="1" type="ORF">NCTC13160_02009</name>
    <name evidence="2" type="ORF">PPN31119_03439</name>
</gene>
<dbReference type="RefSeq" id="WP_023594341.1">
    <property type="nucleotide sequence ID" value="NC_023018.2"/>
</dbReference>
<reference evidence="2 4" key="2">
    <citation type="submission" date="2019-08" db="EMBL/GenBank/DDBJ databases">
        <authorList>
            <person name="Peeters C."/>
        </authorList>
    </citation>
    <scope>NUCLEOTIDE SEQUENCE [LARGE SCALE GENOMIC DNA]</scope>
    <source>
        <strain evidence="2 4">LMG 31119</strain>
    </source>
</reference>
<dbReference type="EMBL" id="CABPSO010000011">
    <property type="protein sequence ID" value="VVE69885.1"/>
    <property type="molecule type" value="Genomic_DNA"/>
</dbReference>
<dbReference type="EMBL" id="UGSG01000001">
    <property type="protein sequence ID" value="SUA77556.1"/>
    <property type="molecule type" value="Genomic_DNA"/>
</dbReference>
<dbReference type="AlphaFoldDB" id="A0A378YK50"/>
<organism evidence="1 3">
    <name type="scientific">Pandoraea pnomenusa</name>
    <dbReference type="NCBI Taxonomy" id="93220"/>
    <lineage>
        <taxon>Bacteria</taxon>
        <taxon>Pseudomonadati</taxon>
        <taxon>Pseudomonadota</taxon>
        <taxon>Betaproteobacteria</taxon>
        <taxon>Burkholderiales</taxon>
        <taxon>Burkholderiaceae</taxon>
        <taxon>Pandoraea</taxon>
    </lineage>
</organism>
<sequence>MTPTLEQLFPQHRPEGDAVATALDSHAVVQALSLAVAHHPVALLRMMYPATDATTHRSRDELTEVLHRHGLHQVAGLIEEEAPYLLFSSAEHAHLTLVEIRRYSAAIAVHLYYRGLAGAAAEARLRADATAPADGHFRPFDGFARAM</sequence>
<dbReference type="KEGG" id="ppnm:LV28_10250"/>
<evidence type="ECO:0000313" key="1">
    <source>
        <dbReference type="EMBL" id="SUA77556.1"/>
    </source>
</evidence>
<protein>
    <submittedName>
        <fullName evidence="1">Uncharacterized protein</fullName>
    </submittedName>
</protein>
<dbReference type="KEGG" id="ppno:DA70_20135"/>
<keyword evidence="4" id="KW-1185">Reference proteome</keyword>
<evidence type="ECO:0000313" key="4">
    <source>
        <dbReference type="Proteomes" id="UP000361468"/>
    </source>
</evidence>
<dbReference type="Proteomes" id="UP000361468">
    <property type="component" value="Unassembled WGS sequence"/>
</dbReference>
<accession>A0A378YK50</accession>
<proteinExistence type="predicted"/>
<name>A0A378YK50_9BURK</name>